<keyword evidence="1" id="KW-0812">Transmembrane</keyword>
<evidence type="ECO:0000259" key="2">
    <source>
        <dbReference type="Pfam" id="PF07811"/>
    </source>
</evidence>
<dbReference type="RefSeq" id="WP_194501684.1">
    <property type="nucleotide sequence ID" value="NZ_JADIVZ010000001.1"/>
</dbReference>
<dbReference type="InterPro" id="IPR012495">
    <property type="entry name" value="TadE-like_dom"/>
</dbReference>
<reference evidence="3" key="1">
    <citation type="submission" date="2020-11" db="EMBL/GenBank/DDBJ databases">
        <title>Nocardioides sp. CBS4Y-1, whole genome shotgun sequence.</title>
        <authorList>
            <person name="Tuo L."/>
        </authorList>
    </citation>
    <scope>NUCLEOTIDE SEQUENCE</scope>
    <source>
        <strain evidence="3">CBS4Y-1</strain>
    </source>
</reference>
<comment type="caution">
    <text evidence="3">The sequence shown here is derived from an EMBL/GenBank/DDBJ whole genome shotgun (WGS) entry which is preliminary data.</text>
</comment>
<evidence type="ECO:0000313" key="3">
    <source>
        <dbReference type="EMBL" id="MBF4160458.1"/>
    </source>
</evidence>
<evidence type="ECO:0000256" key="1">
    <source>
        <dbReference type="SAM" id="Phobius"/>
    </source>
</evidence>
<feature type="domain" description="TadE-like" evidence="2">
    <location>
        <begin position="12"/>
        <end position="54"/>
    </location>
</feature>
<keyword evidence="1" id="KW-1133">Transmembrane helix</keyword>
<name>A0A930UTB3_9ACTN</name>
<organism evidence="3 4">
    <name type="scientific">Nocardioides acrostichi</name>
    <dbReference type="NCBI Taxonomy" id="2784339"/>
    <lineage>
        <taxon>Bacteria</taxon>
        <taxon>Bacillati</taxon>
        <taxon>Actinomycetota</taxon>
        <taxon>Actinomycetes</taxon>
        <taxon>Propionibacteriales</taxon>
        <taxon>Nocardioidaceae</taxon>
        <taxon>Nocardioides</taxon>
    </lineage>
</organism>
<gene>
    <name evidence="3" type="ORF">ISG29_02075</name>
</gene>
<protein>
    <submittedName>
        <fullName evidence="3">Pilus assembly protein</fullName>
    </submittedName>
</protein>
<keyword evidence="1" id="KW-0472">Membrane</keyword>
<dbReference type="AlphaFoldDB" id="A0A930UTB3"/>
<feature type="transmembrane region" description="Helical" evidence="1">
    <location>
        <begin position="12"/>
        <end position="39"/>
    </location>
</feature>
<dbReference type="Proteomes" id="UP000656804">
    <property type="component" value="Unassembled WGS sequence"/>
</dbReference>
<dbReference type="Pfam" id="PF07811">
    <property type="entry name" value="TadE"/>
    <property type="match status" value="1"/>
</dbReference>
<sequence length="138" mass="14289">MSAFRGRRDQQGAAAVEFALVAPLLLTLVFGIIAFGFMLSFRQGLSQAAAEAARAAAVAPASADRVAIAQDTVEEVLGSACGSAYLTCDIGPGSSCTSCFEVSLDYAYAADPSKLEFPGLSVIMPDHLTYTAVSEVSQ</sequence>
<proteinExistence type="predicted"/>
<evidence type="ECO:0000313" key="4">
    <source>
        <dbReference type="Proteomes" id="UP000656804"/>
    </source>
</evidence>
<keyword evidence="4" id="KW-1185">Reference proteome</keyword>
<dbReference type="EMBL" id="JADIVZ010000001">
    <property type="protein sequence ID" value="MBF4160458.1"/>
    <property type="molecule type" value="Genomic_DNA"/>
</dbReference>
<accession>A0A930UTB3</accession>